<sequence>MAPCACIPFTGAGAPTGATGRPLLTITTSIIQIEILKQCIRIRSCVKADTETPIILRMRSTCTPYACASHLTDHQLVGSGVPCVIASLATATVAAAGCLIASAACFTVP</sequence>
<comment type="caution">
    <text evidence="1">The sequence shown here is derived from an EMBL/GenBank/DDBJ whole genome shotgun (WGS) entry which is preliminary data.</text>
</comment>
<evidence type="ECO:0000313" key="2">
    <source>
        <dbReference type="Proteomes" id="UP000299102"/>
    </source>
</evidence>
<organism evidence="1 2">
    <name type="scientific">Eumeta variegata</name>
    <name type="common">Bagworm moth</name>
    <name type="synonym">Eumeta japonica</name>
    <dbReference type="NCBI Taxonomy" id="151549"/>
    <lineage>
        <taxon>Eukaryota</taxon>
        <taxon>Metazoa</taxon>
        <taxon>Ecdysozoa</taxon>
        <taxon>Arthropoda</taxon>
        <taxon>Hexapoda</taxon>
        <taxon>Insecta</taxon>
        <taxon>Pterygota</taxon>
        <taxon>Neoptera</taxon>
        <taxon>Endopterygota</taxon>
        <taxon>Lepidoptera</taxon>
        <taxon>Glossata</taxon>
        <taxon>Ditrysia</taxon>
        <taxon>Tineoidea</taxon>
        <taxon>Psychidae</taxon>
        <taxon>Oiketicinae</taxon>
        <taxon>Eumeta</taxon>
    </lineage>
</organism>
<reference evidence="1 2" key="1">
    <citation type="journal article" date="2019" name="Commun. Biol.">
        <title>The bagworm genome reveals a unique fibroin gene that provides high tensile strength.</title>
        <authorList>
            <person name="Kono N."/>
            <person name="Nakamura H."/>
            <person name="Ohtoshi R."/>
            <person name="Tomita M."/>
            <person name="Numata K."/>
            <person name="Arakawa K."/>
        </authorList>
    </citation>
    <scope>NUCLEOTIDE SEQUENCE [LARGE SCALE GENOMIC DNA]</scope>
</reference>
<keyword evidence="2" id="KW-1185">Reference proteome</keyword>
<accession>A0A4C1WHC5</accession>
<name>A0A4C1WHC5_EUMVA</name>
<dbReference type="Proteomes" id="UP000299102">
    <property type="component" value="Unassembled WGS sequence"/>
</dbReference>
<gene>
    <name evidence="1" type="ORF">EVAR_29545_1</name>
</gene>
<protein>
    <submittedName>
        <fullName evidence="1">Uncharacterized protein</fullName>
    </submittedName>
</protein>
<dbReference type="EMBL" id="BGZK01000554">
    <property type="protein sequence ID" value="GBP49932.1"/>
    <property type="molecule type" value="Genomic_DNA"/>
</dbReference>
<dbReference type="AlphaFoldDB" id="A0A4C1WHC5"/>
<evidence type="ECO:0000313" key="1">
    <source>
        <dbReference type="EMBL" id="GBP49932.1"/>
    </source>
</evidence>
<proteinExistence type="predicted"/>